<comment type="caution">
    <text evidence="1">The sequence shown here is derived from an EMBL/GenBank/DDBJ whole genome shotgun (WGS) entry which is preliminary data.</text>
</comment>
<proteinExistence type="predicted"/>
<dbReference type="AlphaFoldDB" id="A0A0A0IH28"/>
<gene>
    <name evidence="1" type="ORF">Z955_05475</name>
</gene>
<name>A0A0A0IH28_CLOBO</name>
<dbReference type="RefSeq" id="WP_039257597.1">
    <property type="nucleotide sequence ID" value="NZ_JDRY01000027.1"/>
</dbReference>
<reference evidence="1 2" key="1">
    <citation type="submission" date="2014-01" db="EMBL/GenBank/DDBJ databases">
        <title>Plasmidome dynamics in the species complex Clostridium novyi sensu lato converts strains of independent lineages into distinctly different pathogens.</title>
        <authorList>
            <person name="Skarin H."/>
            <person name="Segerman B."/>
        </authorList>
    </citation>
    <scope>NUCLEOTIDE SEQUENCE [LARGE SCALE GENOMIC DNA]</scope>
    <source>
        <strain evidence="1 2">DC5</strain>
    </source>
</reference>
<evidence type="ECO:0000313" key="1">
    <source>
        <dbReference type="EMBL" id="KGM99898.1"/>
    </source>
</evidence>
<evidence type="ECO:0000313" key="2">
    <source>
        <dbReference type="Proteomes" id="UP000030014"/>
    </source>
</evidence>
<accession>A0A0A0IH28</accession>
<sequence length="160" mass="19580">MFNRLFNKIYFKRKNGEIKRGKSKLRRMKVDSILRILQKDCSNKNVKYDVIEKNWDSILVLLEGKNDKTLFKYHRTGMVFHEHYEEFLNQMKIYGVNKGVYITNGVFEVGLHKMENRTWFYKKILLEDYRYFLKKQLGLRGKVSEVFKNKKINFYRYLPR</sequence>
<dbReference type="EMBL" id="JDRY01000027">
    <property type="protein sequence ID" value="KGM99898.1"/>
    <property type="molecule type" value="Genomic_DNA"/>
</dbReference>
<protein>
    <submittedName>
        <fullName evidence="1">Uncharacterized protein</fullName>
    </submittedName>
</protein>
<dbReference type="Proteomes" id="UP000030014">
    <property type="component" value="Unassembled WGS sequence"/>
</dbReference>
<organism evidence="1 2">
    <name type="scientific">Clostridium botulinum C/D str. DC5</name>
    <dbReference type="NCBI Taxonomy" id="1443128"/>
    <lineage>
        <taxon>Bacteria</taxon>
        <taxon>Bacillati</taxon>
        <taxon>Bacillota</taxon>
        <taxon>Clostridia</taxon>
        <taxon>Eubacteriales</taxon>
        <taxon>Clostridiaceae</taxon>
        <taxon>Clostridium</taxon>
    </lineage>
</organism>